<evidence type="ECO:0000256" key="4">
    <source>
        <dbReference type="ARBA" id="ARBA00022692"/>
    </source>
</evidence>
<dbReference type="GO" id="GO:0080143">
    <property type="term" value="P:regulation of amino acid export"/>
    <property type="evidence" value="ECO:0007669"/>
    <property type="project" value="InterPro"/>
</dbReference>
<keyword evidence="6 9" id="KW-1133">Transmembrane helix</keyword>
<feature type="region of interest" description="Disordered" evidence="8">
    <location>
        <begin position="77"/>
        <end position="101"/>
    </location>
</feature>
<dbReference type="EMBL" id="VIEB01001073">
    <property type="protein sequence ID" value="TQD75792.1"/>
    <property type="molecule type" value="Genomic_DNA"/>
</dbReference>
<keyword evidence="7 9" id="KW-0472">Membrane</keyword>
<feature type="region of interest" description="Disordered" evidence="8">
    <location>
        <begin position="142"/>
        <end position="203"/>
    </location>
</feature>
<evidence type="ECO:0000256" key="2">
    <source>
        <dbReference type="ARBA" id="ARBA00009977"/>
    </source>
</evidence>
<keyword evidence="4 9" id="KW-0812">Transmembrane</keyword>
<dbReference type="AlphaFoldDB" id="A0A540KP58"/>
<sequence>MRTVIAFSTAIPVTESPLESSLPPTPTPTAMGQQQQQRSPWHSPVPYLFGSLAGMLGLVAFALLILACSYRKLSSRLEDREGGEGDLESGGGGDEKGDGSNKSVKVFEEKILVIMAGNENPTFLATPVSVCSKAASFGVADDHADEQGMSKEVKKEESSEKVKEEMGSHDPEEPENIRNQDDEAETQPRRLQEEQEKLGLGAQEIPTMLRSILKEVSRSNIINDKTQ</sequence>
<feature type="compositionally biased region" description="Basic and acidic residues" evidence="8">
    <location>
        <begin position="142"/>
        <end position="197"/>
    </location>
</feature>
<dbReference type="InterPro" id="IPR040359">
    <property type="entry name" value="GDU"/>
</dbReference>
<comment type="similarity">
    <text evidence="2">Belongs to the GLUTAMINE DUMPER 1 (TC 9.B.60) family.</text>
</comment>
<organism evidence="10 11">
    <name type="scientific">Malus baccata</name>
    <name type="common">Siberian crab apple</name>
    <name type="synonym">Pyrus baccata</name>
    <dbReference type="NCBI Taxonomy" id="106549"/>
    <lineage>
        <taxon>Eukaryota</taxon>
        <taxon>Viridiplantae</taxon>
        <taxon>Streptophyta</taxon>
        <taxon>Embryophyta</taxon>
        <taxon>Tracheophyta</taxon>
        <taxon>Spermatophyta</taxon>
        <taxon>Magnoliopsida</taxon>
        <taxon>eudicotyledons</taxon>
        <taxon>Gunneridae</taxon>
        <taxon>Pentapetalae</taxon>
        <taxon>rosids</taxon>
        <taxon>fabids</taxon>
        <taxon>Rosales</taxon>
        <taxon>Rosaceae</taxon>
        <taxon>Amygdaloideae</taxon>
        <taxon>Maleae</taxon>
        <taxon>Malus</taxon>
    </lineage>
</organism>
<keyword evidence="5" id="KW-0029">Amino-acid transport</keyword>
<evidence type="ECO:0000313" key="10">
    <source>
        <dbReference type="EMBL" id="TQD75792.1"/>
    </source>
</evidence>
<feature type="compositionally biased region" description="Polar residues" evidence="8">
    <location>
        <begin position="30"/>
        <end position="39"/>
    </location>
</feature>
<name>A0A540KP58_MALBA</name>
<comment type="subcellular location">
    <subcellularLocation>
        <location evidence="1">Membrane</location>
        <topology evidence="1">Single-pass membrane protein</topology>
    </subcellularLocation>
</comment>
<dbReference type="PANTHER" id="PTHR33228">
    <property type="entry name" value="PROTEIN GLUTAMINE DUMPER 4-RELATED"/>
    <property type="match status" value="1"/>
</dbReference>
<feature type="region of interest" description="Disordered" evidence="8">
    <location>
        <begin position="15"/>
        <end position="39"/>
    </location>
</feature>
<evidence type="ECO:0000313" key="11">
    <source>
        <dbReference type="Proteomes" id="UP000315295"/>
    </source>
</evidence>
<dbReference type="Proteomes" id="UP000315295">
    <property type="component" value="Unassembled WGS sequence"/>
</dbReference>
<evidence type="ECO:0000256" key="6">
    <source>
        <dbReference type="ARBA" id="ARBA00022989"/>
    </source>
</evidence>
<comment type="caution">
    <text evidence="10">The sequence shown here is derived from an EMBL/GenBank/DDBJ whole genome shotgun (WGS) entry which is preliminary data.</text>
</comment>
<accession>A0A540KP58</accession>
<dbReference type="PANTHER" id="PTHR33228:SF49">
    <property type="entry name" value="PROTEIN GLUTAMINE DUMPER 5"/>
    <property type="match status" value="1"/>
</dbReference>
<keyword evidence="3" id="KW-0813">Transport</keyword>
<dbReference type="GO" id="GO:0016020">
    <property type="term" value="C:membrane"/>
    <property type="evidence" value="ECO:0007669"/>
    <property type="project" value="UniProtKB-SubCell"/>
</dbReference>
<gene>
    <name evidence="10" type="ORF">C1H46_038689</name>
</gene>
<dbReference type="STRING" id="106549.A0A540KP58"/>
<evidence type="ECO:0000256" key="9">
    <source>
        <dbReference type="SAM" id="Phobius"/>
    </source>
</evidence>
<evidence type="ECO:0000256" key="8">
    <source>
        <dbReference type="SAM" id="MobiDB-lite"/>
    </source>
</evidence>
<protein>
    <submittedName>
        <fullName evidence="10">Uncharacterized protein</fullName>
    </submittedName>
</protein>
<feature type="transmembrane region" description="Helical" evidence="9">
    <location>
        <begin position="48"/>
        <end position="70"/>
    </location>
</feature>
<evidence type="ECO:0000256" key="5">
    <source>
        <dbReference type="ARBA" id="ARBA00022970"/>
    </source>
</evidence>
<proteinExistence type="inferred from homology"/>
<dbReference type="GO" id="GO:0006865">
    <property type="term" value="P:amino acid transport"/>
    <property type="evidence" value="ECO:0007669"/>
    <property type="project" value="UniProtKB-KW"/>
</dbReference>
<keyword evidence="11" id="KW-1185">Reference proteome</keyword>
<evidence type="ECO:0000256" key="1">
    <source>
        <dbReference type="ARBA" id="ARBA00004167"/>
    </source>
</evidence>
<evidence type="ECO:0000256" key="3">
    <source>
        <dbReference type="ARBA" id="ARBA00022448"/>
    </source>
</evidence>
<reference evidence="10 11" key="1">
    <citation type="journal article" date="2019" name="G3 (Bethesda)">
        <title>Sequencing of a Wild Apple (Malus baccata) Genome Unravels the Differences Between Cultivated and Wild Apple Species Regarding Disease Resistance and Cold Tolerance.</title>
        <authorList>
            <person name="Chen X."/>
        </authorList>
    </citation>
    <scope>NUCLEOTIDE SEQUENCE [LARGE SCALE GENOMIC DNA]</scope>
    <source>
        <strain evidence="11">cv. Shandingzi</strain>
        <tissue evidence="10">Leaves</tissue>
    </source>
</reference>
<evidence type="ECO:0000256" key="7">
    <source>
        <dbReference type="ARBA" id="ARBA00023136"/>
    </source>
</evidence>